<protein>
    <submittedName>
        <fullName evidence="2">Membrane-bound aldehyde dehydrogenase [pyrroloquinoline-quinone]</fullName>
        <ecNumber evidence="2">1.2.5.2</ecNumber>
    </submittedName>
</protein>
<dbReference type="InterPro" id="IPR006311">
    <property type="entry name" value="TAT_signal"/>
</dbReference>
<dbReference type="AlphaFoldDB" id="A0A379ZB84"/>
<gene>
    <name evidence="2" type="ORF">NCTC10736_00056</name>
</gene>
<dbReference type="Gene3D" id="3.90.1170.50">
    <property type="entry name" value="Aldehyde oxidase/xanthine dehydrogenase, a/b hammerhead"/>
    <property type="match status" value="1"/>
</dbReference>
<accession>A0A379ZB84</accession>
<evidence type="ECO:0000313" key="2">
    <source>
        <dbReference type="EMBL" id="SUI58600.1"/>
    </source>
</evidence>
<dbReference type="PANTHER" id="PTHR47495">
    <property type="entry name" value="ALDEHYDE DEHYDROGENASE"/>
    <property type="match status" value="1"/>
</dbReference>
<dbReference type="InterPro" id="IPR000674">
    <property type="entry name" value="Ald_Oxase/Xan_DH_a/b"/>
</dbReference>
<dbReference type="InterPro" id="IPR037165">
    <property type="entry name" value="AldOxase/xan_DH_Mopterin-bd_sf"/>
</dbReference>
<reference evidence="2 3" key="1">
    <citation type="submission" date="2018-06" db="EMBL/GenBank/DDBJ databases">
        <authorList>
            <consortium name="Pathogen Informatics"/>
            <person name="Doyle S."/>
        </authorList>
    </citation>
    <scope>NUCLEOTIDE SEQUENCE [LARGE SCALE GENOMIC DNA]</scope>
    <source>
        <strain evidence="2 3">NCTC10736</strain>
    </source>
</reference>
<keyword evidence="2" id="KW-0560">Oxidoreductase</keyword>
<dbReference type="PROSITE" id="PS51318">
    <property type="entry name" value="TAT"/>
    <property type="match status" value="1"/>
</dbReference>
<dbReference type="InterPro" id="IPR052516">
    <property type="entry name" value="N-heterocyclic_Hydroxylase"/>
</dbReference>
<evidence type="ECO:0000259" key="1">
    <source>
        <dbReference type="SMART" id="SM01008"/>
    </source>
</evidence>
<dbReference type="InterPro" id="IPR046867">
    <property type="entry name" value="AldOxase/xan_DH_MoCoBD2"/>
</dbReference>
<dbReference type="InterPro" id="IPR012368">
    <property type="entry name" value="OxRdtase_Mopterin-bd_su_IorB"/>
</dbReference>
<dbReference type="PANTHER" id="PTHR47495:SF2">
    <property type="entry name" value="ALDEHYDE DEHYDROGENASE"/>
    <property type="match status" value="1"/>
</dbReference>
<organism evidence="2 3">
    <name type="scientific">Shewanella morhuae</name>
    <dbReference type="NCBI Taxonomy" id="365591"/>
    <lineage>
        <taxon>Bacteria</taxon>
        <taxon>Pseudomonadati</taxon>
        <taxon>Pseudomonadota</taxon>
        <taxon>Gammaproteobacteria</taxon>
        <taxon>Alteromonadales</taxon>
        <taxon>Shewanellaceae</taxon>
        <taxon>Shewanella</taxon>
    </lineage>
</organism>
<dbReference type="Pfam" id="PF20256">
    <property type="entry name" value="MoCoBD_2"/>
    <property type="match status" value="2"/>
</dbReference>
<dbReference type="EMBL" id="UGYV01000001">
    <property type="protein sequence ID" value="SUI58600.1"/>
    <property type="molecule type" value="Genomic_DNA"/>
</dbReference>
<dbReference type="SUPFAM" id="SSF56003">
    <property type="entry name" value="Molybdenum cofactor-binding domain"/>
    <property type="match status" value="2"/>
</dbReference>
<feature type="domain" description="Aldehyde oxidase/xanthine dehydrogenase a/b hammerhead" evidence="1">
    <location>
        <begin position="218"/>
        <end position="304"/>
    </location>
</feature>
<dbReference type="Gene3D" id="3.30.365.10">
    <property type="entry name" value="Aldehyde oxidase/xanthine dehydrogenase, molybdopterin binding domain"/>
    <property type="match status" value="4"/>
</dbReference>
<dbReference type="InterPro" id="IPR008274">
    <property type="entry name" value="AldOxase/xan_DH_MoCoBD1"/>
</dbReference>
<dbReference type="EC" id="1.2.5.2" evidence="2"/>
<dbReference type="PIRSF" id="PIRSF036389">
    <property type="entry name" value="IOR_B"/>
    <property type="match status" value="1"/>
</dbReference>
<dbReference type="Proteomes" id="UP000255061">
    <property type="component" value="Unassembled WGS sequence"/>
</dbReference>
<dbReference type="GO" id="GO:0047113">
    <property type="term" value="F:aldehyde dehydrogenase (quinone) activity"/>
    <property type="evidence" value="ECO:0007669"/>
    <property type="project" value="UniProtKB-EC"/>
</dbReference>
<dbReference type="Pfam" id="PF02738">
    <property type="entry name" value="MoCoBD_1"/>
    <property type="match status" value="1"/>
</dbReference>
<proteinExistence type="predicted"/>
<name>A0A379ZB84_9GAMM</name>
<sequence length="768" mass="81683">MSRLPNKNKDSGMTRRGFLIAMTAVGVSFGFPRTSWSAMDPATEGGALLPDNGSLYEPSLWYSIDAKGKIKVNIIRAEMGQHVGTSIARILADELEANWDDVEIVHVDSHKKWGLMVTGGSWSVSQSWSVYRQAGAAGRTALLEAAAKKWAVPVGKCHASNGKVICGNKEISYGDLIAAGVNRQFTEAELKALPLKPNDDLKLVGKQVTSLDISNKTTGKTVFGIDAKIDGMVYAAPILPPTRYGSTVTAMDDSAAKAVKGYQQTLVLEDPSQTVPGWLVVIADSYYAAHKAAALVKVSWQAGAAANVSEVDIINHGRELLKDNSKGAILDTGDVNTEPVFSQAASIIEYEYLTSTVLHAQMEPLNALVFQNEDGIWEIHSGCQWQSLTTSVLAAALGVAEDNILIRAYMLGGGFGRRLNGDYTVPAALVSKALGGKPVKLVFTRAQDLQFDSPRSASVQQLKMAFNADKAVIAMEHHATAGWPTEVMIPVFMPKGVNGQSFDPFSIAGADHWYSVGAQKVRAVSNDLANASFRPGWLRSVGPGWTNWALESFMDEAAHHAGKDPLAFRLALLTAQGRNAGSGPIASGGAARQAAVLQKAAEMIGWGTALPEGSGMGIASTFGQERDMPTWVAVAAQVRVDKSTGLVHVEKLQVVVDAGIIVDPNGAQAQCQGAALWGLSMALYEGTELVNGKFKDSNFDSYTPLRIGQTPEINVEFIVSPYAPSGLGEPAVTPVAPAIANAIYQAIGVRLRKIPMTANDVKAALTKA</sequence>
<evidence type="ECO:0000313" key="3">
    <source>
        <dbReference type="Proteomes" id="UP000255061"/>
    </source>
</evidence>
<dbReference type="SMART" id="SM01008">
    <property type="entry name" value="Ald_Xan_dh_C"/>
    <property type="match status" value="1"/>
</dbReference>